<evidence type="ECO:0000256" key="4">
    <source>
        <dbReference type="ARBA" id="ARBA00022989"/>
    </source>
</evidence>
<gene>
    <name evidence="13" type="ORF">EP073_00065</name>
</gene>
<keyword evidence="9" id="KW-0407">Ion channel</keyword>
<dbReference type="Gene3D" id="3.10.580.10">
    <property type="entry name" value="CBS-domain"/>
    <property type="match status" value="1"/>
</dbReference>
<feature type="transmembrane region" description="Helical" evidence="11">
    <location>
        <begin position="73"/>
        <end position="97"/>
    </location>
</feature>
<sequence>MDTVKLKASLSKFSLRKYLDGHEDLYMLLTAVVIGLLAGGGNIIFRHMISFFQGIFYGDASEFALETFRNTPVWKIILIPAVGGLMVGIISISFKFAKGHGVPDVMRAMALNRNISPLVALIKSVSSAITLGSGGSAGREGPIVQIGAAIGSGVGKLFRFSSNRMRTVAACGAAGGLAATFNAPIGGAMFAAEVLLGEFGLKTFSPIIISSVIATAISRAYLGHEVTFDAPIYELVSIFELPLYGILGLVCAVVGVVFIRTFYFIEGKFEGLSIPSWIKPAIGGLMMGCIALASPEVMGVGYDTIVNVLHGNQLGAFLIVIVALKIIATSFTLGSGGSGGLFVPSLFIGAVTGGFFGWAAHMVFPASTAGSGAYALVAMSAMLSATLRAPMTAILIIFEITQSYTVILPLMMTAIIANLAAEKLEKESIFTWVLTKQGVRIKKGVEEKILESIRVKDVLFTGVTSFRENTPFRDILSGIQSAPHMHFPVLDDKNCLIGMISLVDIKEVLFEQGLEDLVVAGDICTRKNIIYLEPENTLTEAMEKLGKKDLEALPVVQDTPDGLRFTGLLRRGDLIIAYNKRVAGITD</sequence>
<protein>
    <submittedName>
        <fullName evidence="13">Chloride channel protein</fullName>
    </submittedName>
</protein>
<evidence type="ECO:0000256" key="6">
    <source>
        <dbReference type="ARBA" id="ARBA00023136"/>
    </source>
</evidence>
<dbReference type="Gene3D" id="1.10.3080.10">
    <property type="entry name" value="Clc chloride channel"/>
    <property type="match status" value="1"/>
</dbReference>
<dbReference type="PANTHER" id="PTHR43427:SF6">
    <property type="entry name" value="CHLORIDE CHANNEL PROTEIN CLC-E"/>
    <property type="match status" value="1"/>
</dbReference>
<evidence type="ECO:0000256" key="7">
    <source>
        <dbReference type="ARBA" id="ARBA00023173"/>
    </source>
</evidence>
<evidence type="ECO:0000256" key="3">
    <source>
        <dbReference type="ARBA" id="ARBA00022692"/>
    </source>
</evidence>
<evidence type="ECO:0000256" key="9">
    <source>
        <dbReference type="ARBA" id="ARBA00023303"/>
    </source>
</evidence>
<reference evidence="13 14" key="1">
    <citation type="submission" date="2019-01" db="EMBL/GenBank/DDBJ databases">
        <title>Geovibrio thiophilus DSM 11263, complete genome.</title>
        <authorList>
            <person name="Spring S."/>
            <person name="Bunk B."/>
            <person name="Sproer C."/>
        </authorList>
    </citation>
    <scope>NUCLEOTIDE SEQUENCE [LARGE SCALE GENOMIC DNA]</scope>
    <source>
        <strain evidence="13 14">DSM 11263</strain>
    </source>
</reference>
<keyword evidence="7" id="KW-0869">Chloride channel</keyword>
<evidence type="ECO:0000313" key="13">
    <source>
        <dbReference type="EMBL" id="QAR31853.1"/>
    </source>
</evidence>
<feature type="transmembrane region" description="Helical" evidence="11">
    <location>
        <begin position="277"/>
        <end position="302"/>
    </location>
</feature>
<dbReference type="InterPro" id="IPR014743">
    <property type="entry name" value="Cl-channel_core"/>
</dbReference>
<feature type="domain" description="CBS" evidence="12">
    <location>
        <begin position="459"/>
        <end position="517"/>
    </location>
</feature>
<keyword evidence="6 11" id="KW-0472">Membrane</keyword>
<dbReference type="PROSITE" id="PS51371">
    <property type="entry name" value="CBS"/>
    <property type="match status" value="2"/>
</dbReference>
<dbReference type="Proteomes" id="UP000287502">
    <property type="component" value="Chromosome"/>
</dbReference>
<evidence type="ECO:0000259" key="12">
    <source>
        <dbReference type="PROSITE" id="PS51371"/>
    </source>
</evidence>
<dbReference type="InterPro" id="IPR001807">
    <property type="entry name" value="ClC"/>
</dbReference>
<dbReference type="CDD" id="cd00400">
    <property type="entry name" value="Voltage_gated_ClC"/>
    <property type="match status" value="1"/>
</dbReference>
<dbReference type="Pfam" id="PF00654">
    <property type="entry name" value="Voltage_CLC"/>
    <property type="match status" value="1"/>
</dbReference>
<feature type="transmembrane region" description="Helical" evidence="11">
    <location>
        <begin position="314"/>
        <end position="335"/>
    </location>
</feature>
<dbReference type="SUPFAM" id="SSF54631">
    <property type="entry name" value="CBS-domain pair"/>
    <property type="match status" value="1"/>
</dbReference>
<dbReference type="GO" id="GO:0005254">
    <property type="term" value="F:chloride channel activity"/>
    <property type="evidence" value="ECO:0007669"/>
    <property type="project" value="UniProtKB-KW"/>
</dbReference>
<dbReference type="InterPro" id="IPR000644">
    <property type="entry name" value="CBS_dom"/>
</dbReference>
<keyword evidence="4 11" id="KW-1133">Transmembrane helix</keyword>
<dbReference type="PRINTS" id="PR00762">
    <property type="entry name" value="CLCHANNEL"/>
</dbReference>
<dbReference type="SMART" id="SM00116">
    <property type="entry name" value="CBS"/>
    <property type="match status" value="2"/>
</dbReference>
<keyword evidence="2" id="KW-0813">Transport</keyword>
<accession>A0A410JUI9</accession>
<feature type="transmembrane region" description="Helical" evidence="11">
    <location>
        <begin position="243"/>
        <end position="265"/>
    </location>
</feature>
<keyword evidence="3 11" id="KW-0812">Transmembrane</keyword>
<dbReference type="InterPro" id="IPR046342">
    <property type="entry name" value="CBS_dom_sf"/>
</dbReference>
<dbReference type="InterPro" id="IPR050368">
    <property type="entry name" value="ClC-type_chloride_channel"/>
</dbReference>
<feature type="transmembrane region" description="Helical" evidence="11">
    <location>
        <begin position="204"/>
        <end position="222"/>
    </location>
</feature>
<feature type="transmembrane region" description="Helical" evidence="11">
    <location>
        <begin position="25"/>
        <end position="45"/>
    </location>
</feature>
<keyword evidence="5" id="KW-0406">Ion transport</keyword>
<dbReference type="SUPFAM" id="SSF81340">
    <property type="entry name" value="Clc chloride channel"/>
    <property type="match status" value="1"/>
</dbReference>
<dbReference type="PANTHER" id="PTHR43427">
    <property type="entry name" value="CHLORIDE CHANNEL PROTEIN CLC-E"/>
    <property type="match status" value="1"/>
</dbReference>
<keyword evidence="8" id="KW-0868">Chloride</keyword>
<feature type="transmembrane region" description="Helical" evidence="11">
    <location>
        <begin position="168"/>
        <end position="192"/>
    </location>
</feature>
<evidence type="ECO:0000256" key="5">
    <source>
        <dbReference type="ARBA" id="ARBA00023065"/>
    </source>
</evidence>
<dbReference type="OrthoDB" id="9767361at2"/>
<dbReference type="KEGG" id="gtl:EP073_00065"/>
<proteinExistence type="predicted"/>
<comment type="subcellular location">
    <subcellularLocation>
        <location evidence="1">Membrane</location>
        <topology evidence="1">Multi-pass membrane protein</topology>
    </subcellularLocation>
</comment>
<evidence type="ECO:0000256" key="8">
    <source>
        <dbReference type="ARBA" id="ARBA00023214"/>
    </source>
</evidence>
<dbReference type="EMBL" id="CP035108">
    <property type="protein sequence ID" value="QAR31853.1"/>
    <property type="molecule type" value="Genomic_DNA"/>
</dbReference>
<evidence type="ECO:0000313" key="14">
    <source>
        <dbReference type="Proteomes" id="UP000287502"/>
    </source>
</evidence>
<evidence type="ECO:0000256" key="2">
    <source>
        <dbReference type="ARBA" id="ARBA00022448"/>
    </source>
</evidence>
<keyword evidence="10" id="KW-0129">CBS domain</keyword>
<evidence type="ECO:0000256" key="10">
    <source>
        <dbReference type="PROSITE-ProRule" id="PRU00703"/>
    </source>
</evidence>
<evidence type="ECO:0000256" key="1">
    <source>
        <dbReference type="ARBA" id="ARBA00004141"/>
    </source>
</evidence>
<dbReference type="RefSeq" id="WP_128465140.1">
    <property type="nucleotide sequence ID" value="NZ_CP035108.1"/>
</dbReference>
<keyword evidence="14" id="KW-1185">Reference proteome</keyword>
<dbReference type="GO" id="GO:0034707">
    <property type="term" value="C:chloride channel complex"/>
    <property type="evidence" value="ECO:0007669"/>
    <property type="project" value="UniProtKB-KW"/>
</dbReference>
<dbReference type="AlphaFoldDB" id="A0A410JUI9"/>
<feature type="transmembrane region" description="Helical" evidence="11">
    <location>
        <begin position="404"/>
        <end position="421"/>
    </location>
</feature>
<evidence type="ECO:0000256" key="11">
    <source>
        <dbReference type="SAM" id="Phobius"/>
    </source>
</evidence>
<dbReference type="Pfam" id="PF00571">
    <property type="entry name" value="CBS"/>
    <property type="match status" value="2"/>
</dbReference>
<organism evidence="13 14">
    <name type="scientific">Geovibrio thiophilus</name>
    <dbReference type="NCBI Taxonomy" id="139438"/>
    <lineage>
        <taxon>Bacteria</taxon>
        <taxon>Pseudomonadati</taxon>
        <taxon>Deferribacterota</taxon>
        <taxon>Deferribacteres</taxon>
        <taxon>Deferribacterales</taxon>
        <taxon>Geovibrionaceae</taxon>
        <taxon>Geovibrio</taxon>
    </lineage>
</organism>
<name>A0A410JUI9_9BACT</name>
<feature type="domain" description="CBS" evidence="12">
    <location>
        <begin position="524"/>
        <end position="584"/>
    </location>
</feature>